<evidence type="ECO:0000256" key="1">
    <source>
        <dbReference type="ARBA" id="ARBA00023015"/>
    </source>
</evidence>
<dbReference type="SMART" id="SM00418">
    <property type="entry name" value="HTH_ARSR"/>
    <property type="match status" value="1"/>
</dbReference>
<keyword evidence="1" id="KW-0805">Transcription regulation</keyword>
<dbReference type="Pfam" id="PF01022">
    <property type="entry name" value="HTH_5"/>
    <property type="match status" value="1"/>
</dbReference>
<dbReference type="PANTHER" id="PTHR33154:SF33">
    <property type="entry name" value="TRANSCRIPTIONAL REPRESSOR SDPR"/>
    <property type="match status" value="1"/>
</dbReference>
<keyword evidence="2" id="KW-0238">DNA-binding</keyword>
<accession>A0A7X3LGN7</accession>
<dbReference type="InterPro" id="IPR036390">
    <property type="entry name" value="WH_DNA-bd_sf"/>
</dbReference>
<dbReference type="InterPro" id="IPR051081">
    <property type="entry name" value="HTH_MetalResp_TranReg"/>
</dbReference>
<keyword evidence="6" id="KW-1185">Reference proteome</keyword>
<dbReference type="Proteomes" id="UP000460318">
    <property type="component" value="Unassembled WGS sequence"/>
</dbReference>
<name>A0A7X3LGN7_9BACL</name>
<dbReference type="Gene3D" id="1.10.10.10">
    <property type="entry name" value="Winged helix-like DNA-binding domain superfamily/Winged helix DNA-binding domain"/>
    <property type="match status" value="1"/>
</dbReference>
<dbReference type="InterPro" id="IPR001845">
    <property type="entry name" value="HTH_ArsR_DNA-bd_dom"/>
</dbReference>
<proteinExistence type="predicted"/>
<evidence type="ECO:0000259" key="4">
    <source>
        <dbReference type="SMART" id="SM00418"/>
    </source>
</evidence>
<feature type="domain" description="HTH arsR-type" evidence="4">
    <location>
        <begin position="233"/>
        <end position="308"/>
    </location>
</feature>
<dbReference type="GO" id="GO:0003700">
    <property type="term" value="F:DNA-binding transcription factor activity"/>
    <property type="evidence" value="ECO:0007669"/>
    <property type="project" value="InterPro"/>
</dbReference>
<reference evidence="5 6" key="1">
    <citation type="submission" date="2019-12" db="EMBL/GenBank/DDBJ databases">
        <title>Paenibacillus sp. nov., an endophytic bacterium isolated from the stem of Dendrobium.</title>
        <authorList>
            <person name="Zhao R."/>
        </authorList>
    </citation>
    <scope>NUCLEOTIDE SEQUENCE [LARGE SCALE GENOMIC DNA]</scope>
    <source>
        <strain evidence="5 6">HJL G12</strain>
    </source>
</reference>
<organism evidence="5 6">
    <name type="scientific">Paenibacillus dendrobii</name>
    <dbReference type="NCBI Taxonomy" id="2691084"/>
    <lineage>
        <taxon>Bacteria</taxon>
        <taxon>Bacillati</taxon>
        <taxon>Bacillota</taxon>
        <taxon>Bacilli</taxon>
        <taxon>Bacillales</taxon>
        <taxon>Paenibacillaceae</taxon>
        <taxon>Paenibacillus</taxon>
    </lineage>
</organism>
<dbReference type="AlphaFoldDB" id="A0A7X3LGN7"/>
<dbReference type="SUPFAM" id="SSF46785">
    <property type="entry name" value="Winged helix' DNA-binding domain"/>
    <property type="match status" value="1"/>
</dbReference>
<evidence type="ECO:0000256" key="3">
    <source>
        <dbReference type="ARBA" id="ARBA00023163"/>
    </source>
</evidence>
<keyword evidence="3" id="KW-0804">Transcription</keyword>
<protein>
    <submittedName>
        <fullName evidence="5">ArsR family transcriptional regulator</fullName>
    </submittedName>
</protein>
<dbReference type="PANTHER" id="PTHR33154">
    <property type="entry name" value="TRANSCRIPTIONAL REGULATOR, ARSR FAMILY"/>
    <property type="match status" value="1"/>
</dbReference>
<dbReference type="InterPro" id="IPR036388">
    <property type="entry name" value="WH-like_DNA-bd_sf"/>
</dbReference>
<comment type="caution">
    <text evidence="5">The sequence shown here is derived from an EMBL/GenBank/DDBJ whole genome shotgun (WGS) entry which is preliminary data.</text>
</comment>
<evidence type="ECO:0000256" key="2">
    <source>
        <dbReference type="ARBA" id="ARBA00023125"/>
    </source>
</evidence>
<gene>
    <name evidence="5" type="ORF">GRF59_01860</name>
</gene>
<dbReference type="InterPro" id="IPR011991">
    <property type="entry name" value="ArsR-like_HTH"/>
</dbReference>
<dbReference type="GO" id="GO:0003677">
    <property type="term" value="F:DNA binding"/>
    <property type="evidence" value="ECO:0007669"/>
    <property type="project" value="UniProtKB-KW"/>
</dbReference>
<sequence>METVKQIEGRRCRLSYSIDLKFEPVHEFMNSLHSYICRKSHKKIDLAPCWAQETKESLTPEFARTLDDMLVNGDWRFAYLLAFLVPEGLGVDGFLIWLEHLSTHDLIELYATNGNEFPQEEIESFRNRILAMFQQWNEQYFKDVDPAILHALEQEKEARLSQLSDNSGEAFVDETTNGMLFKPLPGINELLLVPQYHFQPLNIVNQYGNQIICHYNARIYLGDKDLIPTHDLRLLRSLGEKNRLKILRFLHQGPRTFTEIVGHLKISKGITHDHISKLRSAGVLYAHFEGENLTEYSLRNRALNQLQDRLFRYIEAE</sequence>
<evidence type="ECO:0000313" key="5">
    <source>
        <dbReference type="EMBL" id="MWV42364.1"/>
    </source>
</evidence>
<dbReference type="EMBL" id="WUBI01000001">
    <property type="protein sequence ID" value="MWV42364.1"/>
    <property type="molecule type" value="Genomic_DNA"/>
</dbReference>
<evidence type="ECO:0000313" key="6">
    <source>
        <dbReference type="Proteomes" id="UP000460318"/>
    </source>
</evidence>
<dbReference type="CDD" id="cd00090">
    <property type="entry name" value="HTH_ARSR"/>
    <property type="match status" value="1"/>
</dbReference>